<dbReference type="FunFam" id="3.30.160.60:FF:002075">
    <property type="entry name" value="zinc finger protein 646"/>
    <property type="match status" value="1"/>
</dbReference>
<evidence type="ECO:0000256" key="7">
    <source>
        <dbReference type="ARBA" id="ARBA00022833"/>
    </source>
</evidence>
<organism evidence="14 15">
    <name type="scientific">Paramormyrops kingsleyae</name>
    <dbReference type="NCBI Taxonomy" id="1676925"/>
    <lineage>
        <taxon>Eukaryota</taxon>
        <taxon>Metazoa</taxon>
        <taxon>Chordata</taxon>
        <taxon>Craniata</taxon>
        <taxon>Vertebrata</taxon>
        <taxon>Euteleostomi</taxon>
        <taxon>Actinopterygii</taxon>
        <taxon>Neopterygii</taxon>
        <taxon>Teleostei</taxon>
        <taxon>Osteoglossocephala</taxon>
        <taxon>Osteoglossomorpha</taxon>
        <taxon>Osteoglossiformes</taxon>
        <taxon>Mormyridae</taxon>
        <taxon>Paramormyrops</taxon>
    </lineage>
</organism>
<dbReference type="Pfam" id="PF00096">
    <property type="entry name" value="zf-C2H2"/>
    <property type="match status" value="2"/>
</dbReference>
<evidence type="ECO:0000313" key="14">
    <source>
        <dbReference type="Ensembl" id="ENSPKIP00000037342.1"/>
    </source>
</evidence>
<feature type="domain" description="C2H2-type" evidence="13">
    <location>
        <begin position="122"/>
        <end position="149"/>
    </location>
</feature>
<name>A0A3B3T2L5_9TELE</name>
<dbReference type="PANTHER" id="PTHR16515">
    <property type="entry name" value="PR DOMAIN ZINC FINGER PROTEIN"/>
    <property type="match status" value="1"/>
</dbReference>
<keyword evidence="7" id="KW-0862">Zinc</keyword>
<dbReference type="SUPFAM" id="SSF57667">
    <property type="entry name" value="beta-beta-alpha zinc fingers"/>
    <property type="match status" value="2"/>
</dbReference>
<dbReference type="PANTHER" id="PTHR16515:SF49">
    <property type="entry name" value="GASTRULA ZINC FINGER PROTEIN XLCGF49.1-LIKE-RELATED"/>
    <property type="match status" value="1"/>
</dbReference>
<dbReference type="GO" id="GO:0005634">
    <property type="term" value="C:nucleus"/>
    <property type="evidence" value="ECO:0007669"/>
    <property type="project" value="UniProtKB-SubCell"/>
</dbReference>
<keyword evidence="4" id="KW-0479">Metal-binding</keyword>
<evidence type="ECO:0000256" key="11">
    <source>
        <dbReference type="ARBA" id="ARBA00023242"/>
    </source>
</evidence>
<keyword evidence="8" id="KW-0805">Transcription regulation</keyword>
<reference evidence="14" key="1">
    <citation type="submission" date="2025-08" db="UniProtKB">
        <authorList>
            <consortium name="Ensembl"/>
        </authorList>
    </citation>
    <scope>IDENTIFICATION</scope>
</reference>
<evidence type="ECO:0000256" key="3">
    <source>
        <dbReference type="ARBA" id="ARBA00006991"/>
    </source>
</evidence>
<dbReference type="AlphaFoldDB" id="A0A3B3T2L5"/>
<dbReference type="Gene3D" id="3.30.160.60">
    <property type="entry name" value="Classic Zinc Finger"/>
    <property type="match status" value="4"/>
</dbReference>
<evidence type="ECO:0000313" key="15">
    <source>
        <dbReference type="Proteomes" id="UP000261540"/>
    </source>
</evidence>
<evidence type="ECO:0000256" key="9">
    <source>
        <dbReference type="ARBA" id="ARBA00023125"/>
    </source>
</evidence>
<dbReference type="PROSITE" id="PS50157">
    <property type="entry name" value="ZINC_FINGER_C2H2_2"/>
    <property type="match status" value="4"/>
</dbReference>
<dbReference type="GO" id="GO:0010468">
    <property type="term" value="P:regulation of gene expression"/>
    <property type="evidence" value="ECO:0007669"/>
    <property type="project" value="TreeGrafter"/>
</dbReference>
<keyword evidence="9" id="KW-0238">DNA-binding</keyword>
<comment type="function">
    <text evidence="1">May be involved in transcriptional regulation.</text>
</comment>
<comment type="subcellular location">
    <subcellularLocation>
        <location evidence="2">Nucleus</location>
    </subcellularLocation>
</comment>
<keyword evidence="10" id="KW-0804">Transcription</keyword>
<proteinExistence type="inferred from homology"/>
<dbReference type="GO" id="GO:0003677">
    <property type="term" value="F:DNA binding"/>
    <property type="evidence" value="ECO:0007669"/>
    <property type="project" value="UniProtKB-KW"/>
</dbReference>
<dbReference type="FunFam" id="3.30.160.60:FF:001119">
    <property type="entry name" value="zinc finger protein 408"/>
    <property type="match status" value="1"/>
</dbReference>
<dbReference type="InterPro" id="IPR036236">
    <property type="entry name" value="Znf_C2H2_sf"/>
</dbReference>
<protein>
    <recommendedName>
        <fullName evidence="13">C2H2-type domain-containing protein</fullName>
    </recommendedName>
</protein>
<dbReference type="GeneTree" id="ENSGT01150000286953"/>
<keyword evidence="15" id="KW-1185">Reference proteome</keyword>
<feature type="domain" description="C2H2-type" evidence="13">
    <location>
        <begin position="150"/>
        <end position="177"/>
    </location>
</feature>
<dbReference type="FunFam" id="3.30.160.60:FF:000771">
    <property type="entry name" value="zinc finger protein 648"/>
    <property type="match status" value="1"/>
</dbReference>
<feature type="domain" description="C2H2-type" evidence="13">
    <location>
        <begin position="178"/>
        <end position="205"/>
    </location>
</feature>
<evidence type="ECO:0000256" key="8">
    <source>
        <dbReference type="ARBA" id="ARBA00023015"/>
    </source>
</evidence>
<evidence type="ECO:0000256" key="5">
    <source>
        <dbReference type="ARBA" id="ARBA00022737"/>
    </source>
</evidence>
<accession>A0A3B3T2L5</accession>
<evidence type="ECO:0000256" key="6">
    <source>
        <dbReference type="ARBA" id="ARBA00022771"/>
    </source>
</evidence>
<keyword evidence="11" id="KW-0539">Nucleus</keyword>
<dbReference type="SMART" id="SM00355">
    <property type="entry name" value="ZnF_C2H2"/>
    <property type="match status" value="4"/>
</dbReference>
<evidence type="ECO:0000256" key="10">
    <source>
        <dbReference type="ARBA" id="ARBA00023163"/>
    </source>
</evidence>
<dbReference type="FunFam" id="3.30.160.60:FF:000097">
    <property type="entry name" value="Zinc finger protein"/>
    <property type="match status" value="1"/>
</dbReference>
<sequence>MDILAKAAVAEIGKLVDDSYAVLRLEGDMDAPVEFTDCVYENEPYPQILHGFETICVKEEAKMETVCSKGTLPGLNHSLSGEKRFSMGENVSFANLGVIPCASGPSLDAQSTDGPDAGEKLFICTHCGKSFSRLPYLKIHQRSHTGERPFSCAQCGKRFHCSSHLKIHLRTHTGERPYRCGTCGKCFTQQSSLKTHQSVHSGERPFCCGQCGKTFTLLHHLKRHRIIHTGES</sequence>
<dbReference type="InterPro" id="IPR013087">
    <property type="entry name" value="Znf_C2H2_type"/>
</dbReference>
<evidence type="ECO:0000256" key="1">
    <source>
        <dbReference type="ARBA" id="ARBA00003767"/>
    </source>
</evidence>
<evidence type="ECO:0000256" key="2">
    <source>
        <dbReference type="ARBA" id="ARBA00004123"/>
    </source>
</evidence>
<evidence type="ECO:0000256" key="12">
    <source>
        <dbReference type="PROSITE-ProRule" id="PRU00042"/>
    </source>
</evidence>
<dbReference type="InterPro" id="IPR050331">
    <property type="entry name" value="Zinc_finger"/>
</dbReference>
<evidence type="ECO:0000256" key="4">
    <source>
        <dbReference type="ARBA" id="ARBA00022723"/>
    </source>
</evidence>
<dbReference type="Proteomes" id="UP000261540">
    <property type="component" value="Unplaced"/>
</dbReference>
<reference evidence="14" key="2">
    <citation type="submission" date="2025-09" db="UniProtKB">
        <authorList>
            <consortium name="Ensembl"/>
        </authorList>
    </citation>
    <scope>IDENTIFICATION</scope>
</reference>
<keyword evidence="6 12" id="KW-0863">Zinc-finger</keyword>
<dbReference type="Ensembl" id="ENSPKIT00000018305.1">
    <property type="protein sequence ID" value="ENSPKIP00000037342.1"/>
    <property type="gene ID" value="ENSPKIG00000015546.1"/>
</dbReference>
<comment type="similarity">
    <text evidence="3">Belongs to the krueppel C2H2-type zinc-finger protein family.</text>
</comment>
<evidence type="ECO:0000259" key="13">
    <source>
        <dbReference type="PROSITE" id="PS50157"/>
    </source>
</evidence>
<feature type="domain" description="C2H2-type" evidence="13">
    <location>
        <begin position="206"/>
        <end position="232"/>
    </location>
</feature>
<keyword evidence="5" id="KW-0677">Repeat</keyword>
<dbReference type="PROSITE" id="PS00028">
    <property type="entry name" value="ZINC_FINGER_C2H2_1"/>
    <property type="match status" value="4"/>
</dbReference>
<dbReference type="GO" id="GO:0008270">
    <property type="term" value="F:zinc ion binding"/>
    <property type="evidence" value="ECO:0007669"/>
    <property type="project" value="UniProtKB-KW"/>
</dbReference>